<protein>
    <submittedName>
        <fullName evidence="1">Uncharacterized protein</fullName>
    </submittedName>
</protein>
<name>A0A5N5WKM2_9EURO</name>
<proteinExistence type="predicted"/>
<gene>
    <name evidence="1" type="ORF">BDV29DRAFT_185604</name>
</gene>
<dbReference type="EMBL" id="ML732448">
    <property type="protein sequence ID" value="KAB8067760.1"/>
    <property type="molecule type" value="Genomic_DNA"/>
</dbReference>
<accession>A0A5N5WKM2</accession>
<reference evidence="1 2" key="1">
    <citation type="submission" date="2019-04" db="EMBL/GenBank/DDBJ databases">
        <title>Friends and foes A comparative genomics study of 23 Aspergillus species from section Flavi.</title>
        <authorList>
            <consortium name="DOE Joint Genome Institute"/>
            <person name="Kjaerbolling I."/>
            <person name="Vesth T."/>
            <person name="Frisvad J.C."/>
            <person name="Nybo J.L."/>
            <person name="Theobald S."/>
            <person name="Kildgaard S."/>
            <person name="Isbrandt T."/>
            <person name="Kuo A."/>
            <person name="Sato A."/>
            <person name="Lyhne E.K."/>
            <person name="Kogle M.E."/>
            <person name="Wiebenga A."/>
            <person name="Kun R.S."/>
            <person name="Lubbers R.J."/>
            <person name="Makela M.R."/>
            <person name="Barry K."/>
            <person name="Chovatia M."/>
            <person name="Clum A."/>
            <person name="Daum C."/>
            <person name="Haridas S."/>
            <person name="He G."/>
            <person name="LaButti K."/>
            <person name="Lipzen A."/>
            <person name="Mondo S."/>
            <person name="Riley R."/>
            <person name="Salamov A."/>
            <person name="Simmons B.A."/>
            <person name="Magnuson J.K."/>
            <person name="Henrissat B."/>
            <person name="Mortensen U.H."/>
            <person name="Larsen T.O."/>
            <person name="Devries R.P."/>
            <person name="Grigoriev I.V."/>
            <person name="Machida M."/>
            <person name="Baker S.E."/>
            <person name="Andersen M.R."/>
        </authorList>
    </citation>
    <scope>NUCLEOTIDE SEQUENCE [LARGE SCALE GENOMIC DNA]</scope>
    <source>
        <strain evidence="1 2">CBS 151.66</strain>
    </source>
</reference>
<sequence length="67" mass="7825">MKRGVKAMRLADKGNEETIERRQYLFVEGQLSRGWRRAFDRIRVAAVFVPIPKGCWVHKKPKLPLCS</sequence>
<evidence type="ECO:0000313" key="1">
    <source>
        <dbReference type="EMBL" id="KAB8067760.1"/>
    </source>
</evidence>
<evidence type="ECO:0000313" key="2">
    <source>
        <dbReference type="Proteomes" id="UP000326565"/>
    </source>
</evidence>
<dbReference type="AlphaFoldDB" id="A0A5N5WKM2"/>
<organism evidence="1 2">
    <name type="scientific">Aspergillus leporis</name>
    <dbReference type="NCBI Taxonomy" id="41062"/>
    <lineage>
        <taxon>Eukaryota</taxon>
        <taxon>Fungi</taxon>
        <taxon>Dikarya</taxon>
        <taxon>Ascomycota</taxon>
        <taxon>Pezizomycotina</taxon>
        <taxon>Eurotiomycetes</taxon>
        <taxon>Eurotiomycetidae</taxon>
        <taxon>Eurotiales</taxon>
        <taxon>Aspergillaceae</taxon>
        <taxon>Aspergillus</taxon>
        <taxon>Aspergillus subgen. Circumdati</taxon>
    </lineage>
</organism>
<dbReference type="Proteomes" id="UP000326565">
    <property type="component" value="Unassembled WGS sequence"/>
</dbReference>
<keyword evidence="2" id="KW-1185">Reference proteome</keyword>